<sequence length="179" mass="20492">MTDSALPSYYPEFYSFPPFFTRQPNAASWSSQLSQWRAFILAYCRAHKIWRLNLLDALDSPLFHNKAINRKLPLPVIREIITDLTASSNAEWTSPDKSAAYIFWRTPDDFATLLYTYLDDTGQKGTVLTLHELTDGDNTTSQEWYGMEQAMLVRCLNVLVKRGVAQVFSVGEDKGVKVW</sequence>
<dbReference type="PANTHER" id="PTHR13149">
    <property type="entry name" value="VACUOLAR PROTEIN SORTING-ASSOCIATED PROTEIN VPS25"/>
    <property type="match status" value="1"/>
</dbReference>
<dbReference type="FunFam" id="1.10.10.570:FF:000003">
    <property type="entry name" value="Vacuolar protein-sorting-associated protein 25"/>
    <property type="match status" value="1"/>
</dbReference>
<keyword evidence="5" id="KW-0963">Cytoplasm</keyword>
<dbReference type="InterPro" id="IPR014041">
    <property type="entry name" value="ESCRT-II_cplx_Vps25-sub_N"/>
</dbReference>
<keyword evidence="6" id="KW-0653">Protein transport</keyword>
<evidence type="ECO:0000256" key="3">
    <source>
        <dbReference type="ARBA" id="ARBA00017934"/>
    </source>
</evidence>
<comment type="subcellular location">
    <subcellularLocation>
        <location evidence="1">Cytoplasm</location>
    </subcellularLocation>
</comment>
<evidence type="ECO:0000256" key="6">
    <source>
        <dbReference type="ARBA" id="ARBA00022927"/>
    </source>
</evidence>
<organism evidence="8 9">
    <name type="scientific">Orbilia brochopaga</name>
    <dbReference type="NCBI Taxonomy" id="3140254"/>
    <lineage>
        <taxon>Eukaryota</taxon>
        <taxon>Fungi</taxon>
        <taxon>Dikarya</taxon>
        <taxon>Ascomycota</taxon>
        <taxon>Pezizomycotina</taxon>
        <taxon>Orbiliomycetes</taxon>
        <taxon>Orbiliales</taxon>
        <taxon>Orbiliaceae</taxon>
        <taxon>Orbilia</taxon>
    </lineage>
</organism>
<comment type="caution">
    <text evidence="8">The sequence shown here is derived from an EMBL/GenBank/DDBJ whole genome shotgun (WGS) entry which is preliminary data.</text>
</comment>
<dbReference type="GO" id="GO:0000814">
    <property type="term" value="C:ESCRT II complex"/>
    <property type="evidence" value="ECO:0007669"/>
    <property type="project" value="InterPro"/>
</dbReference>
<dbReference type="InterPro" id="IPR036388">
    <property type="entry name" value="WH-like_DNA-bd_sf"/>
</dbReference>
<evidence type="ECO:0000256" key="1">
    <source>
        <dbReference type="ARBA" id="ARBA00004496"/>
    </source>
</evidence>
<evidence type="ECO:0000256" key="5">
    <source>
        <dbReference type="ARBA" id="ARBA00022490"/>
    </source>
</evidence>
<protein>
    <recommendedName>
        <fullName evidence="3">Vacuolar protein-sorting-associated protein 25</fullName>
    </recommendedName>
    <alternativeName>
        <fullName evidence="7">ESCRT-II complex subunit VPS25</fullName>
    </alternativeName>
</protein>
<evidence type="ECO:0000256" key="7">
    <source>
        <dbReference type="ARBA" id="ARBA00030094"/>
    </source>
</evidence>
<dbReference type="InterPro" id="IPR008570">
    <property type="entry name" value="ESCRT-II_cplx_Vps25-sub"/>
</dbReference>
<proteinExistence type="inferred from homology"/>
<dbReference type="Proteomes" id="UP001375240">
    <property type="component" value="Unassembled WGS sequence"/>
</dbReference>
<comment type="similarity">
    <text evidence="2">Belongs to the VPS25 family.</text>
</comment>
<dbReference type="GO" id="GO:0042803">
    <property type="term" value="F:protein homodimerization activity"/>
    <property type="evidence" value="ECO:0007669"/>
    <property type="project" value="TreeGrafter"/>
</dbReference>
<dbReference type="AlphaFoldDB" id="A0AAV9U745"/>
<dbReference type="GO" id="GO:0005198">
    <property type="term" value="F:structural molecule activity"/>
    <property type="evidence" value="ECO:0007669"/>
    <property type="project" value="TreeGrafter"/>
</dbReference>
<dbReference type="FunFam" id="1.10.10.10:FF:000141">
    <property type="entry name" value="vacuolar protein-sorting-associated protein 25"/>
    <property type="match status" value="1"/>
</dbReference>
<evidence type="ECO:0000256" key="4">
    <source>
        <dbReference type="ARBA" id="ARBA00022448"/>
    </source>
</evidence>
<name>A0AAV9U745_9PEZI</name>
<evidence type="ECO:0000256" key="2">
    <source>
        <dbReference type="ARBA" id="ARBA00009674"/>
    </source>
</evidence>
<dbReference type="SUPFAM" id="SSF46785">
    <property type="entry name" value="Winged helix' DNA-binding domain"/>
    <property type="match status" value="2"/>
</dbReference>
<dbReference type="PANTHER" id="PTHR13149:SF0">
    <property type="entry name" value="VACUOLAR PROTEIN-SORTING-ASSOCIATED PROTEIN 25"/>
    <property type="match status" value="1"/>
</dbReference>
<keyword evidence="4" id="KW-0813">Transport</keyword>
<evidence type="ECO:0000313" key="8">
    <source>
        <dbReference type="EMBL" id="KAK6335624.1"/>
    </source>
</evidence>
<dbReference type="InterPro" id="IPR036390">
    <property type="entry name" value="WH_DNA-bd_sf"/>
</dbReference>
<reference evidence="8 9" key="1">
    <citation type="submission" date="2019-10" db="EMBL/GenBank/DDBJ databases">
        <authorList>
            <person name="Palmer J.M."/>
        </authorList>
    </citation>
    <scope>NUCLEOTIDE SEQUENCE [LARGE SCALE GENOMIC DNA]</scope>
    <source>
        <strain evidence="8 9">TWF696</strain>
    </source>
</reference>
<gene>
    <name evidence="8" type="ORF">TWF696_002392</name>
</gene>
<accession>A0AAV9U745</accession>
<dbReference type="Gene3D" id="1.10.10.570">
    <property type="entry name" value="Winged helix' DNA-binding domain. Chain C. Domain 1"/>
    <property type="match status" value="1"/>
</dbReference>
<dbReference type="Gene3D" id="1.10.10.10">
    <property type="entry name" value="Winged helix-like DNA-binding domain superfamily/Winged helix DNA-binding domain"/>
    <property type="match status" value="1"/>
</dbReference>
<dbReference type="Pfam" id="PF05871">
    <property type="entry name" value="ESCRT-II"/>
    <property type="match status" value="1"/>
</dbReference>
<dbReference type="EMBL" id="JAVHNQ010000012">
    <property type="protein sequence ID" value="KAK6335624.1"/>
    <property type="molecule type" value="Genomic_DNA"/>
</dbReference>
<keyword evidence="9" id="KW-1185">Reference proteome</keyword>
<dbReference type="GO" id="GO:0043328">
    <property type="term" value="P:protein transport to vacuole involved in ubiquitin-dependent protein catabolic process via the multivesicular body sorting pathway"/>
    <property type="evidence" value="ECO:0007669"/>
    <property type="project" value="TreeGrafter"/>
</dbReference>
<dbReference type="GO" id="GO:0016236">
    <property type="term" value="P:macroautophagy"/>
    <property type="evidence" value="ECO:0007669"/>
    <property type="project" value="UniProtKB-ARBA"/>
</dbReference>
<evidence type="ECO:0000313" key="9">
    <source>
        <dbReference type="Proteomes" id="UP001375240"/>
    </source>
</evidence>